<gene>
    <name evidence="2" type="ORF">YH63_012195</name>
</gene>
<comment type="caution">
    <text evidence="2">The sequence shown here is derived from an EMBL/GenBank/DDBJ whole genome shotgun (WGS) entry which is preliminary data.</text>
</comment>
<proteinExistence type="predicted"/>
<evidence type="ECO:0000256" key="1">
    <source>
        <dbReference type="SAM" id="MobiDB-lite"/>
    </source>
</evidence>
<sequence length="72" mass="7681">MLPVIARSVATKQSSPYARKLDCFASLAMTIEATGLEINIAPRSWRAAPPAPARRRSTASGFSTARPSPAPR</sequence>
<dbReference type="Proteomes" id="UP000034832">
    <property type="component" value="Unassembled WGS sequence"/>
</dbReference>
<protein>
    <submittedName>
        <fullName evidence="2">Uncharacterized protein</fullName>
    </submittedName>
</protein>
<dbReference type="OrthoDB" id="9811255at2"/>
<dbReference type="AlphaFoldDB" id="A0A4U6BP20"/>
<accession>A0A4U6BP20</accession>
<reference evidence="2" key="1">
    <citation type="submission" date="2019-04" db="EMBL/GenBank/DDBJ databases">
        <title>Whole genome sequencing of cave bacteria.</title>
        <authorList>
            <person name="Gan H.M."/>
            <person name="Barton H."/>
            <person name="Savka M.A."/>
        </authorList>
    </citation>
    <scope>NUCLEOTIDE SEQUENCE [LARGE SCALE GENOMIC DNA]</scope>
    <source>
        <strain evidence="2">LC387</strain>
    </source>
</reference>
<organism evidence="2 3">
    <name type="scientific">Afipia massiliensis</name>
    <dbReference type="NCBI Taxonomy" id="211460"/>
    <lineage>
        <taxon>Bacteria</taxon>
        <taxon>Pseudomonadati</taxon>
        <taxon>Pseudomonadota</taxon>
        <taxon>Alphaproteobacteria</taxon>
        <taxon>Hyphomicrobiales</taxon>
        <taxon>Nitrobacteraceae</taxon>
        <taxon>Afipia</taxon>
    </lineage>
</organism>
<evidence type="ECO:0000313" key="3">
    <source>
        <dbReference type="Proteomes" id="UP000034832"/>
    </source>
</evidence>
<feature type="region of interest" description="Disordered" evidence="1">
    <location>
        <begin position="44"/>
        <end position="72"/>
    </location>
</feature>
<name>A0A4U6BP20_9BRAD</name>
<evidence type="ECO:0000313" key="2">
    <source>
        <dbReference type="EMBL" id="TKT72117.1"/>
    </source>
</evidence>
<keyword evidence="3" id="KW-1185">Reference proteome</keyword>
<dbReference type="EMBL" id="LBIA02000001">
    <property type="protein sequence ID" value="TKT72117.1"/>
    <property type="molecule type" value="Genomic_DNA"/>
</dbReference>